<dbReference type="EMBL" id="VWSF01000035">
    <property type="protein sequence ID" value="KAA5539160.1"/>
    <property type="molecule type" value="Genomic_DNA"/>
</dbReference>
<sequence>MELYDFNRYNMAHRAAAVWEKGHFLAVRQSGDCRICLYAMGKFFAEVWYQTDNNQIELVRGFKSIACLQPYLELVDLSDIIS</sequence>
<dbReference type="AlphaFoldDB" id="A0A5M6CXM2"/>
<dbReference type="Proteomes" id="UP000323426">
    <property type="component" value="Unassembled WGS sequence"/>
</dbReference>
<dbReference type="RefSeq" id="WP_223816230.1">
    <property type="nucleotide sequence ID" value="NZ_VWSF01000035.1"/>
</dbReference>
<gene>
    <name evidence="1" type="ORF">F0145_25155</name>
</gene>
<reference evidence="1 2" key="1">
    <citation type="submission" date="2019-09" db="EMBL/GenBank/DDBJ databases">
        <title>Genome sequence and assembly of Adhaeribacter sp.</title>
        <authorList>
            <person name="Chhetri G."/>
        </authorList>
    </citation>
    <scope>NUCLEOTIDE SEQUENCE [LARGE SCALE GENOMIC DNA]</scope>
    <source>
        <strain evidence="1 2">DK36</strain>
    </source>
</reference>
<evidence type="ECO:0000313" key="1">
    <source>
        <dbReference type="EMBL" id="KAA5539160.1"/>
    </source>
</evidence>
<name>A0A5M6CXM2_9BACT</name>
<protein>
    <submittedName>
        <fullName evidence="1">Uncharacterized protein</fullName>
    </submittedName>
</protein>
<keyword evidence="2" id="KW-1185">Reference proteome</keyword>
<organism evidence="1 2">
    <name type="scientific">Adhaeribacter rhizoryzae</name>
    <dbReference type="NCBI Taxonomy" id="2607907"/>
    <lineage>
        <taxon>Bacteria</taxon>
        <taxon>Pseudomonadati</taxon>
        <taxon>Bacteroidota</taxon>
        <taxon>Cytophagia</taxon>
        <taxon>Cytophagales</taxon>
        <taxon>Hymenobacteraceae</taxon>
        <taxon>Adhaeribacter</taxon>
    </lineage>
</organism>
<accession>A0A5M6CXM2</accession>
<proteinExistence type="predicted"/>
<comment type="caution">
    <text evidence="1">The sequence shown here is derived from an EMBL/GenBank/DDBJ whole genome shotgun (WGS) entry which is preliminary data.</text>
</comment>
<evidence type="ECO:0000313" key="2">
    <source>
        <dbReference type="Proteomes" id="UP000323426"/>
    </source>
</evidence>